<dbReference type="InterPro" id="IPR036583">
    <property type="entry name" value="23S_rRNA_IVS_sf"/>
</dbReference>
<evidence type="ECO:0000313" key="2">
    <source>
        <dbReference type="Proteomes" id="UP000546464"/>
    </source>
</evidence>
<evidence type="ECO:0000313" key="1">
    <source>
        <dbReference type="EMBL" id="MBC2596300.1"/>
    </source>
</evidence>
<dbReference type="InterPro" id="IPR012657">
    <property type="entry name" value="23S_rRNA-intervening_sequence"/>
</dbReference>
<dbReference type="EMBL" id="JACHVB010000064">
    <property type="protein sequence ID" value="MBC2596300.1"/>
    <property type="molecule type" value="Genomic_DNA"/>
</dbReference>
<dbReference type="NCBIfam" id="TIGR02436">
    <property type="entry name" value="four helix bundle protein"/>
    <property type="match status" value="1"/>
</dbReference>
<dbReference type="SUPFAM" id="SSF158446">
    <property type="entry name" value="IVS-encoded protein-like"/>
    <property type="match status" value="1"/>
</dbReference>
<dbReference type="AlphaFoldDB" id="A0A842HJK1"/>
<name>A0A842HJK1_9BACT</name>
<organism evidence="1 2">
    <name type="scientific">Ruficoccus amylovorans</name>
    <dbReference type="NCBI Taxonomy" id="1804625"/>
    <lineage>
        <taxon>Bacteria</taxon>
        <taxon>Pseudomonadati</taxon>
        <taxon>Verrucomicrobiota</taxon>
        <taxon>Opitutia</taxon>
        <taxon>Puniceicoccales</taxon>
        <taxon>Cerasicoccaceae</taxon>
        <taxon>Ruficoccus</taxon>
    </lineage>
</organism>
<dbReference type="Pfam" id="PF05635">
    <property type="entry name" value="23S_rRNA_IVP"/>
    <property type="match status" value="1"/>
</dbReference>
<proteinExistence type="predicted"/>
<gene>
    <name evidence="1" type="ORF">H5P28_18695</name>
</gene>
<sequence length="87" mass="9516">MKRANISANSSCAPAPNYAEARGAESKADFIHKLGIVRKELNESRIWLRILHKTGAPASELVAPLLGEVTELSRIIESSLKTARSHH</sequence>
<comment type="caution">
    <text evidence="1">The sequence shown here is derived from an EMBL/GenBank/DDBJ whole genome shotgun (WGS) entry which is preliminary data.</text>
</comment>
<protein>
    <submittedName>
        <fullName evidence="1">Four helix bundle protein</fullName>
    </submittedName>
</protein>
<dbReference type="RefSeq" id="WP_185677216.1">
    <property type="nucleotide sequence ID" value="NZ_JACHVB010000064.1"/>
</dbReference>
<accession>A0A842HJK1</accession>
<dbReference type="Proteomes" id="UP000546464">
    <property type="component" value="Unassembled WGS sequence"/>
</dbReference>
<keyword evidence="2" id="KW-1185">Reference proteome</keyword>
<dbReference type="Gene3D" id="1.20.1440.60">
    <property type="entry name" value="23S rRNA-intervening sequence"/>
    <property type="match status" value="1"/>
</dbReference>
<reference evidence="1 2" key="1">
    <citation type="submission" date="2020-07" db="EMBL/GenBank/DDBJ databases">
        <authorList>
            <person name="Feng X."/>
        </authorList>
    </citation>
    <scope>NUCLEOTIDE SEQUENCE [LARGE SCALE GENOMIC DNA]</scope>
    <source>
        <strain evidence="1 2">JCM31066</strain>
    </source>
</reference>